<evidence type="ECO:0000256" key="1">
    <source>
        <dbReference type="SAM" id="MobiDB-lite"/>
    </source>
</evidence>
<feature type="region of interest" description="Disordered" evidence="1">
    <location>
        <begin position="50"/>
        <end position="71"/>
    </location>
</feature>
<feature type="chain" id="PRO_5040433933" evidence="2">
    <location>
        <begin position="37"/>
        <end position="223"/>
    </location>
</feature>
<protein>
    <submittedName>
        <fullName evidence="3">Uncharacterized protein</fullName>
    </submittedName>
</protein>
<comment type="caution">
    <text evidence="3">The sequence shown here is derived from an EMBL/GenBank/DDBJ whole genome shotgun (WGS) entry which is preliminary data.</text>
</comment>
<feature type="compositionally biased region" description="Basic and acidic residues" evidence="1">
    <location>
        <begin position="192"/>
        <end position="215"/>
    </location>
</feature>
<name>A0A9P4Y2M6_CRYP1</name>
<dbReference type="GeneID" id="63837554"/>
<proteinExistence type="predicted"/>
<evidence type="ECO:0000256" key="2">
    <source>
        <dbReference type="SAM" id="SignalP"/>
    </source>
</evidence>
<sequence length="223" mass="23781">MSLLAHTRLLVSCGVANRLLLHLLLWILPSWLPSVSDDLYAGPKYAEHEAEMSKPCPLTTPGSGHRTEGGGGGGFVAVPFHGDVAKADLGLGLQQQQDRQRDDNGNNGNNTGNNDIHSNVNVIAPGRTARGCEEVAVREGVEREVVLAPSAMTLPWKWQAAKRRVLQVKSLLDESEEGGEEDGGGGLASSLGKDEEDRVKRAGDGENDSQEEHGDSCGCIHSE</sequence>
<organism evidence="3 4">
    <name type="scientific">Cryphonectria parasitica (strain ATCC 38755 / EP155)</name>
    <dbReference type="NCBI Taxonomy" id="660469"/>
    <lineage>
        <taxon>Eukaryota</taxon>
        <taxon>Fungi</taxon>
        <taxon>Dikarya</taxon>
        <taxon>Ascomycota</taxon>
        <taxon>Pezizomycotina</taxon>
        <taxon>Sordariomycetes</taxon>
        <taxon>Sordariomycetidae</taxon>
        <taxon>Diaporthales</taxon>
        <taxon>Cryphonectriaceae</taxon>
        <taxon>Cryphonectria-Endothia species complex</taxon>
        <taxon>Cryphonectria</taxon>
    </lineage>
</organism>
<dbReference type="RefSeq" id="XP_040776484.1">
    <property type="nucleotide sequence ID" value="XM_040920425.1"/>
</dbReference>
<reference evidence="3" key="1">
    <citation type="journal article" date="2020" name="Phytopathology">
        <title>Genome sequence of the chestnut blight fungus Cryphonectria parasitica EP155: A fundamental resource for an archetypical invasive plant pathogen.</title>
        <authorList>
            <person name="Crouch J.A."/>
            <person name="Dawe A."/>
            <person name="Aerts A."/>
            <person name="Barry K."/>
            <person name="Churchill A.C.L."/>
            <person name="Grimwood J."/>
            <person name="Hillman B."/>
            <person name="Milgroom M.G."/>
            <person name="Pangilinan J."/>
            <person name="Smith M."/>
            <person name="Salamov A."/>
            <person name="Schmutz J."/>
            <person name="Yadav J."/>
            <person name="Grigoriev I.V."/>
            <person name="Nuss D."/>
        </authorList>
    </citation>
    <scope>NUCLEOTIDE SEQUENCE</scope>
    <source>
        <strain evidence="3">EP155</strain>
    </source>
</reference>
<feature type="region of interest" description="Disordered" evidence="1">
    <location>
        <begin position="173"/>
        <end position="223"/>
    </location>
</feature>
<gene>
    <name evidence="3" type="ORF">M406DRAFT_329424</name>
</gene>
<evidence type="ECO:0000313" key="4">
    <source>
        <dbReference type="Proteomes" id="UP000803844"/>
    </source>
</evidence>
<keyword evidence="4" id="KW-1185">Reference proteome</keyword>
<feature type="compositionally biased region" description="Low complexity" evidence="1">
    <location>
        <begin position="105"/>
        <end position="115"/>
    </location>
</feature>
<evidence type="ECO:0000313" key="3">
    <source>
        <dbReference type="EMBL" id="KAF3765523.1"/>
    </source>
</evidence>
<accession>A0A9P4Y2M6</accession>
<feature type="compositionally biased region" description="Acidic residues" evidence="1">
    <location>
        <begin position="173"/>
        <end position="183"/>
    </location>
</feature>
<feature type="signal peptide" evidence="2">
    <location>
        <begin position="1"/>
        <end position="36"/>
    </location>
</feature>
<dbReference type="AlphaFoldDB" id="A0A9P4Y2M6"/>
<dbReference type="Proteomes" id="UP000803844">
    <property type="component" value="Unassembled WGS sequence"/>
</dbReference>
<dbReference type="EMBL" id="MU032347">
    <property type="protein sequence ID" value="KAF3765523.1"/>
    <property type="molecule type" value="Genomic_DNA"/>
</dbReference>
<keyword evidence="2" id="KW-0732">Signal</keyword>
<feature type="region of interest" description="Disordered" evidence="1">
    <location>
        <begin position="94"/>
        <end position="121"/>
    </location>
</feature>